<keyword evidence="3" id="KW-1185">Reference proteome</keyword>
<dbReference type="Gene3D" id="3.40.525.10">
    <property type="entry name" value="CRAL-TRIO lipid binding domain"/>
    <property type="match status" value="1"/>
</dbReference>
<dbReference type="SMART" id="SM00516">
    <property type="entry name" value="SEC14"/>
    <property type="match status" value="1"/>
</dbReference>
<dbReference type="AlphaFoldDB" id="A0ABD1EVM1"/>
<dbReference type="Proteomes" id="UP001566132">
    <property type="component" value="Unassembled WGS sequence"/>
</dbReference>
<dbReference type="Pfam" id="PF00650">
    <property type="entry name" value="CRAL_TRIO"/>
    <property type="match status" value="1"/>
</dbReference>
<dbReference type="InterPro" id="IPR036273">
    <property type="entry name" value="CRAL/TRIO_N_dom_sf"/>
</dbReference>
<dbReference type="SUPFAM" id="SSF52087">
    <property type="entry name" value="CRAL/TRIO domain"/>
    <property type="match status" value="1"/>
</dbReference>
<dbReference type="InterPro" id="IPR036865">
    <property type="entry name" value="CRAL-TRIO_dom_sf"/>
</dbReference>
<gene>
    <name evidence="2" type="ORF">ABEB36_007031</name>
</gene>
<dbReference type="PANTHER" id="PTHR10174:SF213">
    <property type="entry name" value="CRAL-TRIO DOMAIN-CONTAINING PROTEIN"/>
    <property type="match status" value="1"/>
</dbReference>
<name>A0ABD1EVM1_HYPHA</name>
<organism evidence="2 3">
    <name type="scientific">Hypothenemus hampei</name>
    <name type="common">Coffee berry borer</name>
    <dbReference type="NCBI Taxonomy" id="57062"/>
    <lineage>
        <taxon>Eukaryota</taxon>
        <taxon>Metazoa</taxon>
        <taxon>Ecdysozoa</taxon>
        <taxon>Arthropoda</taxon>
        <taxon>Hexapoda</taxon>
        <taxon>Insecta</taxon>
        <taxon>Pterygota</taxon>
        <taxon>Neoptera</taxon>
        <taxon>Endopterygota</taxon>
        <taxon>Coleoptera</taxon>
        <taxon>Polyphaga</taxon>
        <taxon>Cucujiformia</taxon>
        <taxon>Curculionidae</taxon>
        <taxon>Scolytinae</taxon>
        <taxon>Hypothenemus</taxon>
    </lineage>
</organism>
<sequence>MKKLPFYFTAEEVIKQGRTTQEHVNILKEWLANCDYNFNHSIQDELIVIFLLSCNNDIPLTKNTIKMYYQCKKDSPEIFDNRDMEREEIKAAMNTVYMSSLPIRTDENYAVHYFKLADTNYLHFDLVPLMKLSYMLLDITQERNLPNGLVVLLDMKGVGLMHLSRIKLNFLKKYFQFLQEGFPLQLKVIHIVNAVYFFDKIMSLIKLCTKSEIIEMIKIYAPNTSQEKLFKLIPKKCWPADYGGELPSAETLHQKTWEQFKKKQDFWMLEEEIRHDTSNT</sequence>
<comment type="caution">
    <text evidence="2">The sequence shown here is derived from an EMBL/GenBank/DDBJ whole genome shotgun (WGS) entry which is preliminary data.</text>
</comment>
<dbReference type="PANTHER" id="PTHR10174">
    <property type="entry name" value="ALPHA-TOCOPHEROL TRANSFER PROTEIN-RELATED"/>
    <property type="match status" value="1"/>
</dbReference>
<dbReference type="InterPro" id="IPR001251">
    <property type="entry name" value="CRAL-TRIO_dom"/>
</dbReference>
<accession>A0ABD1EVM1</accession>
<dbReference type="CDD" id="cd00170">
    <property type="entry name" value="SEC14"/>
    <property type="match status" value="1"/>
</dbReference>
<dbReference type="PROSITE" id="PS50191">
    <property type="entry name" value="CRAL_TRIO"/>
    <property type="match status" value="1"/>
</dbReference>
<dbReference type="EMBL" id="JBDJPC010000005">
    <property type="protein sequence ID" value="KAL1501764.1"/>
    <property type="molecule type" value="Genomic_DNA"/>
</dbReference>
<evidence type="ECO:0000313" key="3">
    <source>
        <dbReference type="Proteomes" id="UP001566132"/>
    </source>
</evidence>
<protein>
    <recommendedName>
        <fullName evidence="1">CRAL-TRIO domain-containing protein</fullName>
    </recommendedName>
</protein>
<evidence type="ECO:0000259" key="1">
    <source>
        <dbReference type="PROSITE" id="PS50191"/>
    </source>
</evidence>
<feature type="domain" description="CRAL-TRIO" evidence="1">
    <location>
        <begin position="129"/>
        <end position="250"/>
    </location>
</feature>
<reference evidence="2 3" key="1">
    <citation type="submission" date="2024-05" db="EMBL/GenBank/DDBJ databases">
        <title>Genetic variation in Jamaican populations of the coffee berry borer (Hypothenemus hampei).</title>
        <authorList>
            <person name="Errbii M."/>
            <person name="Myrie A."/>
        </authorList>
    </citation>
    <scope>NUCLEOTIDE SEQUENCE [LARGE SCALE GENOMIC DNA]</scope>
    <source>
        <strain evidence="2">JA-Hopewell-2020-01-JO</strain>
        <tissue evidence="2">Whole body</tissue>
    </source>
</reference>
<proteinExistence type="predicted"/>
<dbReference type="SUPFAM" id="SSF46938">
    <property type="entry name" value="CRAL/TRIO N-terminal domain"/>
    <property type="match status" value="1"/>
</dbReference>
<evidence type="ECO:0000313" key="2">
    <source>
        <dbReference type="EMBL" id="KAL1501764.1"/>
    </source>
</evidence>